<dbReference type="OrthoDB" id="9774475at2"/>
<dbReference type="Pfam" id="PF01507">
    <property type="entry name" value="PAPS_reduct"/>
    <property type="match status" value="1"/>
</dbReference>
<dbReference type="PANTHER" id="PTHR43196:SF2">
    <property type="entry name" value="PHOSPHOADENOSINE PHOSPHOSULFATE REDUCTASE"/>
    <property type="match status" value="1"/>
</dbReference>
<dbReference type="Gene3D" id="3.40.50.620">
    <property type="entry name" value="HUPs"/>
    <property type="match status" value="1"/>
</dbReference>
<evidence type="ECO:0000259" key="1">
    <source>
        <dbReference type="Pfam" id="PF01507"/>
    </source>
</evidence>
<name>A0A4Z0BWV2_9BURK</name>
<protein>
    <submittedName>
        <fullName evidence="2">DNA phosphorothioation system sulfurtransferase DndC</fullName>
    </submittedName>
</protein>
<evidence type="ECO:0000313" key="2">
    <source>
        <dbReference type="EMBL" id="TFZ03381.1"/>
    </source>
</evidence>
<sequence>MAGGSLKHLEQTKTDIASIYLSDARPWVIGYSGGKDSTAVVRLVFEALMELPQEKRLKPVFVVSSDTLVETPLVVNLIKDTLASMHDAAEGLKLPLNVAKPVVPRLDQTFWVNLLGKGYPAPTRQFRWCTERMKIDPVSEFITEKVAAFGEVVVVLGSRLEESSSRAQVMRKHRIQGSRLARHTTLPNAYVFTPIDQWSADDVWEYLFSGPAPWGGDHQALFDLYKDSNAGECPLVIDSSTPSCGNSRFGCWVCTVVTKDRAMDGLIETGHTWLIPLQQFRNQLYETTLPDQKKNYRSARRRDGSVTVVLKQDKPGKLGEPGKPVEEKHVLGPYRLEVRKKLLKQLLENQKLVNENNPGEAYELITHDELEQIRVEWRQDPNEPDWDDSVPRIFDEVMGASQARQWQGTDDFIFGAEEANLIRTLCAEHGIAPQLFMKLMEVEVSYEGYARRSNVQVEIKELLARDWGADEELVKSVGEKKQRLYAADQEEQTAAQKYARLTQELSDAA</sequence>
<evidence type="ECO:0000313" key="3">
    <source>
        <dbReference type="Proteomes" id="UP000297564"/>
    </source>
</evidence>
<dbReference type="Proteomes" id="UP000297564">
    <property type="component" value="Unassembled WGS sequence"/>
</dbReference>
<dbReference type="InterPro" id="IPR002500">
    <property type="entry name" value="PAPS_reduct_dom"/>
</dbReference>
<dbReference type="InterPro" id="IPR050128">
    <property type="entry name" value="Sulfate_adenylyltrnsfr_sub2"/>
</dbReference>
<keyword evidence="3" id="KW-1185">Reference proteome</keyword>
<dbReference type="EMBL" id="SMLL01000002">
    <property type="protein sequence ID" value="TFZ03381.1"/>
    <property type="molecule type" value="Genomic_DNA"/>
</dbReference>
<organism evidence="2 3">
    <name type="scientific">Ramlibacter rhizophilus</name>
    <dbReference type="NCBI Taxonomy" id="1781167"/>
    <lineage>
        <taxon>Bacteria</taxon>
        <taxon>Pseudomonadati</taxon>
        <taxon>Pseudomonadota</taxon>
        <taxon>Betaproteobacteria</taxon>
        <taxon>Burkholderiales</taxon>
        <taxon>Comamonadaceae</taxon>
        <taxon>Ramlibacter</taxon>
    </lineage>
</organism>
<proteinExistence type="predicted"/>
<dbReference type="NCBIfam" id="TIGR03183">
    <property type="entry name" value="DNA_S_dndC"/>
    <property type="match status" value="1"/>
</dbReference>
<dbReference type="NCBIfam" id="NF005316">
    <property type="entry name" value="PRK06850.1"/>
    <property type="match status" value="1"/>
</dbReference>
<keyword evidence="2" id="KW-0808">Transferase</keyword>
<comment type="caution">
    <text evidence="2">The sequence shown here is derived from an EMBL/GenBank/DDBJ whole genome shotgun (WGS) entry which is preliminary data.</text>
</comment>
<reference evidence="2 3" key="1">
    <citation type="submission" date="2019-03" db="EMBL/GenBank/DDBJ databases">
        <title>Ramlibacter rhizophilus CCTCC AB2015357, whole genome shotgun sequence.</title>
        <authorList>
            <person name="Zhang X."/>
            <person name="Feng G."/>
            <person name="Zhu H."/>
        </authorList>
    </citation>
    <scope>NUCLEOTIDE SEQUENCE [LARGE SCALE GENOMIC DNA]</scope>
    <source>
        <strain evidence="2 3">CCTCC AB2015357</strain>
    </source>
</reference>
<dbReference type="GO" id="GO:0016740">
    <property type="term" value="F:transferase activity"/>
    <property type="evidence" value="ECO:0007669"/>
    <property type="project" value="UniProtKB-KW"/>
</dbReference>
<dbReference type="InterPro" id="IPR017598">
    <property type="entry name" value="SulphurTrfase_DndC"/>
</dbReference>
<gene>
    <name evidence="2" type="primary">dndC</name>
    <name evidence="2" type="ORF">EZ242_05720</name>
</gene>
<feature type="domain" description="Phosphoadenosine phosphosulphate reductase" evidence="1">
    <location>
        <begin position="28"/>
        <end position="209"/>
    </location>
</feature>
<dbReference type="AlphaFoldDB" id="A0A4Z0BWV2"/>
<dbReference type="SUPFAM" id="SSF52402">
    <property type="entry name" value="Adenine nucleotide alpha hydrolases-like"/>
    <property type="match status" value="1"/>
</dbReference>
<dbReference type="PANTHER" id="PTHR43196">
    <property type="entry name" value="SULFATE ADENYLYLTRANSFERASE SUBUNIT 2"/>
    <property type="match status" value="1"/>
</dbReference>
<dbReference type="InterPro" id="IPR014729">
    <property type="entry name" value="Rossmann-like_a/b/a_fold"/>
</dbReference>
<accession>A0A4Z0BWV2</accession>